<dbReference type="HOGENOM" id="CLU_1467982_0_0_1"/>
<dbReference type="KEGG" id="cthr:CTHT_0041280"/>
<evidence type="ECO:0000313" key="3">
    <source>
        <dbReference type="Proteomes" id="UP000008066"/>
    </source>
</evidence>
<sequence length="184" mass="20346">MPNNLAVPNTPRGQSGSLSPSSPDQTSSFQHPNTSDTNSEQTAIHDRDTIPGGPASTKPKGAIDNLIDDLYDWLEVLPRICDGNLPAKFVVTLLLQSYLNDRLRPNITWLMASADLLSLLCEYCLCGLLHRGFSDAEVRAGRCVCEKYRNVWTFKFCVRVRRVEEGADGRLQFIRGPLVPQGSA</sequence>
<dbReference type="AlphaFoldDB" id="G0SA77"/>
<name>G0SA77_CHATD</name>
<dbReference type="Proteomes" id="UP000008066">
    <property type="component" value="Unassembled WGS sequence"/>
</dbReference>
<evidence type="ECO:0000256" key="1">
    <source>
        <dbReference type="SAM" id="MobiDB-lite"/>
    </source>
</evidence>
<gene>
    <name evidence="2" type="ORF">CTHT_0041280</name>
</gene>
<organism evidence="3">
    <name type="scientific">Chaetomium thermophilum (strain DSM 1495 / CBS 144.50 / IMI 039719)</name>
    <name type="common">Thermochaetoides thermophila</name>
    <dbReference type="NCBI Taxonomy" id="759272"/>
    <lineage>
        <taxon>Eukaryota</taxon>
        <taxon>Fungi</taxon>
        <taxon>Dikarya</taxon>
        <taxon>Ascomycota</taxon>
        <taxon>Pezizomycotina</taxon>
        <taxon>Sordariomycetes</taxon>
        <taxon>Sordariomycetidae</taxon>
        <taxon>Sordariales</taxon>
        <taxon>Chaetomiaceae</taxon>
        <taxon>Thermochaetoides</taxon>
    </lineage>
</organism>
<accession>G0SA77</accession>
<evidence type="ECO:0000313" key="2">
    <source>
        <dbReference type="EMBL" id="EGS19649.1"/>
    </source>
</evidence>
<dbReference type="GeneID" id="18258166"/>
<proteinExistence type="predicted"/>
<feature type="region of interest" description="Disordered" evidence="1">
    <location>
        <begin position="1"/>
        <end position="60"/>
    </location>
</feature>
<reference evidence="2 3" key="1">
    <citation type="journal article" date="2011" name="Cell">
        <title>Insight into structure and assembly of the nuclear pore complex by utilizing the genome of a eukaryotic thermophile.</title>
        <authorList>
            <person name="Amlacher S."/>
            <person name="Sarges P."/>
            <person name="Flemming D."/>
            <person name="van Noort V."/>
            <person name="Kunze R."/>
            <person name="Devos D.P."/>
            <person name="Arumugam M."/>
            <person name="Bork P."/>
            <person name="Hurt E."/>
        </authorList>
    </citation>
    <scope>NUCLEOTIDE SEQUENCE [LARGE SCALE GENOMIC DNA]</scope>
    <source>
        <strain evidence="3">DSM 1495 / CBS 144.50 / IMI 039719</strain>
    </source>
</reference>
<feature type="compositionally biased region" description="Polar residues" evidence="1">
    <location>
        <begin position="29"/>
        <end position="42"/>
    </location>
</feature>
<dbReference type="RefSeq" id="XP_006694534.1">
    <property type="nucleotide sequence ID" value="XM_006694471.1"/>
</dbReference>
<dbReference type="EMBL" id="GL988043">
    <property type="protein sequence ID" value="EGS19649.1"/>
    <property type="molecule type" value="Genomic_DNA"/>
</dbReference>
<keyword evidence="3" id="KW-1185">Reference proteome</keyword>
<protein>
    <submittedName>
        <fullName evidence="2">Uncharacterized protein</fullName>
    </submittedName>
</protein>
<feature type="compositionally biased region" description="Low complexity" evidence="1">
    <location>
        <begin position="13"/>
        <end position="28"/>
    </location>
</feature>